<keyword evidence="2" id="KW-1133">Transmembrane helix</keyword>
<feature type="region of interest" description="Disordered" evidence="1">
    <location>
        <begin position="1"/>
        <end position="29"/>
    </location>
</feature>
<dbReference type="PANTHER" id="PTHR42305:SF1">
    <property type="entry name" value="MEMBRANE PROTEIN RV1733C-RELATED"/>
    <property type="match status" value="1"/>
</dbReference>
<sequence length="201" mass="21918">MSAPGTPYTPDPSSPRGEHRSGGANPLRRPSDRFESWLRRLLLVVLLVGLPLAAYGAGTAVYESSMETVRAQTAERHEITARLTEDLDGANDASKQLARVRWTDEDGDVRTGNALVKAGTDKGASVRVWLDRDGNLTSPPMNTLNAKSSGWLAGGMAAFAVAFGCYAVRSGTRLLLDRARYARWAADWDRVEPLWSARFRG</sequence>
<dbReference type="Proteomes" id="UP001282474">
    <property type="component" value="Unassembled WGS sequence"/>
</dbReference>
<feature type="transmembrane region" description="Helical" evidence="2">
    <location>
        <begin position="149"/>
        <end position="168"/>
    </location>
</feature>
<gene>
    <name evidence="3" type="ORF">PV383_41930</name>
</gene>
<dbReference type="EMBL" id="JARAWJ010000057">
    <property type="protein sequence ID" value="MDX3043671.1"/>
    <property type="molecule type" value="Genomic_DNA"/>
</dbReference>
<name>A0ABU4N2T9_9ACTN</name>
<organism evidence="3 4">
    <name type="scientific">Streptomyces caniscabiei</name>
    <dbReference type="NCBI Taxonomy" id="2746961"/>
    <lineage>
        <taxon>Bacteria</taxon>
        <taxon>Bacillati</taxon>
        <taxon>Actinomycetota</taxon>
        <taxon>Actinomycetes</taxon>
        <taxon>Kitasatosporales</taxon>
        <taxon>Streptomycetaceae</taxon>
        <taxon>Streptomyces</taxon>
    </lineage>
</organism>
<dbReference type="InterPro" id="IPR039708">
    <property type="entry name" value="MT1774/Rv1733c-like"/>
</dbReference>
<keyword evidence="4" id="KW-1185">Reference proteome</keyword>
<accession>A0ABU4N2T9</accession>
<evidence type="ECO:0000256" key="2">
    <source>
        <dbReference type="SAM" id="Phobius"/>
    </source>
</evidence>
<evidence type="ECO:0000313" key="3">
    <source>
        <dbReference type="EMBL" id="MDX3043671.1"/>
    </source>
</evidence>
<evidence type="ECO:0000313" key="4">
    <source>
        <dbReference type="Proteomes" id="UP001282474"/>
    </source>
</evidence>
<keyword evidence="2" id="KW-0812">Transmembrane</keyword>
<dbReference type="RefSeq" id="WP_045561865.1">
    <property type="nucleotide sequence ID" value="NZ_JABXWF010000002.1"/>
</dbReference>
<dbReference type="PANTHER" id="PTHR42305">
    <property type="entry name" value="MEMBRANE PROTEIN RV1733C-RELATED"/>
    <property type="match status" value="1"/>
</dbReference>
<evidence type="ECO:0000256" key="1">
    <source>
        <dbReference type="SAM" id="MobiDB-lite"/>
    </source>
</evidence>
<protein>
    <recommendedName>
        <fullName evidence="5">Membrane protein/MT1774</fullName>
    </recommendedName>
</protein>
<keyword evidence="2" id="KW-0472">Membrane</keyword>
<evidence type="ECO:0008006" key="5">
    <source>
        <dbReference type="Google" id="ProtNLM"/>
    </source>
</evidence>
<feature type="transmembrane region" description="Helical" evidence="2">
    <location>
        <begin position="37"/>
        <end position="57"/>
    </location>
</feature>
<comment type="caution">
    <text evidence="3">The sequence shown here is derived from an EMBL/GenBank/DDBJ whole genome shotgun (WGS) entry which is preliminary data.</text>
</comment>
<reference evidence="3 4" key="1">
    <citation type="journal article" date="2023" name="Microb. Genom.">
        <title>Mesoterricola silvestris gen. nov., sp. nov., Mesoterricola sediminis sp. nov., Geothrix oryzae sp. nov., Geothrix edaphica sp. nov., Geothrix rubra sp. nov., and Geothrix limicola sp. nov., six novel members of Acidobacteriota isolated from soils.</title>
        <authorList>
            <person name="Weisberg A.J."/>
            <person name="Pearce E."/>
            <person name="Kramer C.G."/>
            <person name="Chang J.H."/>
            <person name="Clarke C.R."/>
        </authorList>
    </citation>
    <scope>NUCLEOTIDE SEQUENCE [LARGE SCALE GENOMIC DNA]</scope>
    <source>
        <strain evidence="3 4">NE20-4-1</strain>
    </source>
</reference>
<proteinExistence type="predicted"/>